<evidence type="ECO:0000313" key="1">
    <source>
        <dbReference type="EMBL" id="OCH21966.1"/>
    </source>
</evidence>
<dbReference type="PIRSF" id="PIRSF028101">
    <property type="entry name" value="UCP028101"/>
    <property type="match status" value="1"/>
</dbReference>
<dbReference type="InterPro" id="IPR011045">
    <property type="entry name" value="N2O_reductase_N"/>
</dbReference>
<proteinExistence type="predicted"/>
<dbReference type="RefSeq" id="WP_035470301.1">
    <property type="nucleotide sequence ID" value="NZ_CAWMPN010000008.1"/>
</dbReference>
<dbReference type="Proteomes" id="UP000093523">
    <property type="component" value="Unassembled WGS sequence"/>
</dbReference>
<dbReference type="SUPFAM" id="SSF50974">
    <property type="entry name" value="Nitrous oxide reductase, N-terminal domain"/>
    <property type="match status" value="1"/>
</dbReference>
<accession>A0A1B9P0T0</accession>
<organism evidence="1 2">
    <name type="scientific">Aliivibrio logei</name>
    <name type="common">Vibrio logei</name>
    <dbReference type="NCBI Taxonomy" id="688"/>
    <lineage>
        <taxon>Bacteria</taxon>
        <taxon>Pseudomonadati</taxon>
        <taxon>Pseudomonadota</taxon>
        <taxon>Gammaproteobacteria</taxon>
        <taxon>Vibrionales</taxon>
        <taxon>Vibrionaceae</taxon>
        <taxon>Aliivibrio</taxon>
    </lineage>
</organism>
<dbReference type="Gene3D" id="2.130.10.10">
    <property type="entry name" value="YVTN repeat-like/Quinoprotein amine dehydrogenase"/>
    <property type="match status" value="1"/>
</dbReference>
<dbReference type="Pfam" id="PF07433">
    <property type="entry name" value="DUF1513"/>
    <property type="match status" value="1"/>
</dbReference>
<reference evidence="1 2" key="1">
    <citation type="submission" date="2016-06" db="EMBL/GenBank/DDBJ databases">
        <authorList>
            <person name="Kjaerup R.B."/>
            <person name="Dalgaard T.S."/>
            <person name="Juul-Madsen H.R."/>
        </authorList>
    </citation>
    <scope>NUCLEOTIDE SEQUENCE [LARGE SCALE GENOMIC DNA]</scope>
    <source>
        <strain evidence="1 2">1S159</strain>
    </source>
</reference>
<name>A0A1B9P0T0_ALILO</name>
<evidence type="ECO:0000313" key="2">
    <source>
        <dbReference type="Proteomes" id="UP000093523"/>
    </source>
</evidence>
<dbReference type="STRING" id="688.A6E04_08915"/>
<sequence>MPLMEINKQRRSLLKGGVGVVTLSPWLAACSGINTHEKNGSPSLISCARTANGHFNAIVADSEGLPIHAISLPERGHGVAISPDGSLAVAFARRPGSYMQLFTVKTGESFSITAAMPNRYFYGHGVFSSDGKTLYVTEGEKETSKGIVGVYHLSNNQLTKVHEFTDFGIGPHEIIKVDDTTLAIGVGGVHTKDREPMNIETMIPALVYLSTVTGEVLESVGLPDHKLSIRHLSLADDGRVLCGQQYRGEPEDGMPLVAIHERGKPLVQLNAEPEEWLRFNHYIASIAVLGEHVIATSPRGNCYGVWDLKQNALVEIVTLVDASGVVVSRNYKDIPRWYISSGAGKVVGRTESGEVESHQTTVMWDNHWSKILV</sequence>
<protein>
    <recommendedName>
        <fullName evidence="3">DUF1513 domain-containing protein</fullName>
    </recommendedName>
</protein>
<dbReference type="AlphaFoldDB" id="A0A1B9P0T0"/>
<dbReference type="InterPro" id="IPR008311">
    <property type="entry name" value="UCP028101"/>
</dbReference>
<evidence type="ECO:0008006" key="3">
    <source>
        <dbReference type="Google" id="ProtNLM"/>
    </source>
</evidence>
<dbReference type="InterPro" id="IPR015943">
    <property type="entry name" value="WD40/YVTN_repeat-like_dom_sf"/>
</dbReference>
<comment type="caution">
    <text evidence="1">The sequence shown here is derived from an EMBL/GenBank/DDBJ whole genome shotgun (WGS) entry which is preliminary data.</text>
</comment>
<dbReference type="EMBL" id="MAJU01000008">
    <property type="protein sequence ID" value="OCH21966.1"/>
    <property type="molecule type" value="Genomic_DNA"/>
</dbReference>
<dbReference type="OrthoDB" id="5624218at2"/>
<gene>
    <name evidence="1" type="ORF">A6E04_08915</name>
</gene>